<sequence length="812" mass="95776">GTSQKTSNEQAKQKEPKNRGKKHEIQKPKLPPRRFAGSFDGGFGEKIDDSFTNVTLTPNMLDFNTRQPKFRHIHFNIQYIKTQIHRNEQGIAGAKLICLYFKNYQQNFQYALQRMRLIYINEYVELLTNAIMYDLENSEAIQDLKFRFFSIQHLKFATYKNNLETNILRTYHKAPFDSLPVSLLLKRLRKLSFKKLNVWAQLENFRVQSDFSRLKTVAQTLSKFLTLHQRMKKVYLNSKLDEIVKTYMETDIQKLISQTNLAEKLEKLQKAMRLTLVRDRLQEFLFIMVSYQQCDVVNQTKSKLAQLQRRMLLTQNTEKLAKILKLITNFNELDQVVFLKRKFAKSNEAMSKMIKHCRIRDQVDQLRSQKLQSAPLKCFAVLKQKFSVNFLRKYAIGLLREILAQNLAEIDVSECDFIQKLKKQHQSLMRPVRSNFARLFIRELNGYELRSFDSSQLNVYQVLQSLQRLDFRKLYNWSRVDFFREKVDFSKLIVLKKVKLKFISFNYAKQMKRVMINSKLLQFRNLDSIDISQQIAVQSLATTLSDLQKLIQKITMQSTIERFLVQSDFQKLKPMLLLKRKLNGVSAKTRKITARSQLIQLQKEWKTQKFGFSAQKSVLELQKTFQANILPLKAWLKFSKKLDLAEQLITESKNADFGKLRVVAKLKPRFQEFQKHCTANLVKVFKFQVTDCKNHQMVQNLHSKLGDFLKQARKHFCRYFVENLGQVKGTENSEAVSNVLSRFSQLQRQIRKFYVVQLYKEVKTNQKHDFSQQPQVLSLKSKLGSFQKNMKQTQIRTKLDQILATQTPILTI</sequence>
<dbReference type="EMBL" id="GDID01006322">
    <property type="protein sequence ID" value="JAP90284.1"/>
    <property type="molecule type" value="Transcribed_RNA"/>
</dbReference>
<name>A0A146K327_9EUKA</name>
<evidence type="ECO:0000313" key="2">
    <source>
        <dbReference type="EMBL" id="JAP90284.1"/>
    </source>
</evidence>
<feature type="non-terminal residue" evidence="2">
    <location>
        <position position="1"/>
    </location>
</feature>
<proteinExistence type="predicted"/>
<dbReference type="AlphaFoldDB" id="A0A146K327"/>
<accession>A0A146K327</accession>
<feature type="non-terminal residue" evidence="2">
    <location>
        <position position="812"/>
    </location>
</feature>
<organism evidence="2">
    <name type="scientific">Trepomonas sp. PC1</name>
    <dbReference type="NCBI Taxonomy" id="1076344"/>
    <lineage>
        <taxon>Eukaryota</taxon>
        <taxon>Metamonada</taxon>
        <taxon>Diplomonadida</taxon>
        <taxon>Hexamitidae</taxon>
        <taxon>Hexamitinae</taxon>
        <taxon>Trepomonas</taxon>
    </lineage>
</organism>
<feature type="compositionally biased region" description="Polar residues" evidence="1">
    <location>
        <begin position="1"/>
        <end position="10"/>
    </location>
</feature>
<gene>
    <name evidence="2" type="ORF">TPC1_30221</name>
</gene>
<feature type="compositionally biased region" description="Basic and acidic residues" evidence="1">
    <location>
        <begin position="11"/>
        <end position="27"/>
    </location>
</feature>
<reference evidence="2" key="1">
    <citation type="submission" date="2015-07" db="EMBL/GenBank/DDBJ databases">
        <title>Adaptation to a free-living lifestyle via gene acquisitions in the diplomonad Trepomonas sp. PC1.</title>
        <authorList>
            <person name="Xu F."/>
            <person name="Jerlstrom-Hultqvist J."/>
            <person name="Kolisko M."/>
            <person name="Simpson A.G.B."/>
            <person name="Roger A.J."/>
            <person name="Svard S.G."/>
            <person name="Andersson J.O."/>
        </authorList>
    </citation>
    <scope>NUCLEOTIDE SEQUENCE</scope>
    <source>
        <strain evidence="2">PC1</strain>
    </source>
</reference>
<protein>
    <submittedName>
        <fullName evidence="2">Uncharacterized protein</fullName>
    </submittedName>
</protein>
<feature type="region of interest" description="Disordered" evidence="1">
    <location>
        <begin position="1"/>
        <end position="34"/>
    </location>
</feature>
<evidence type="ECO:0000256" key="1">
    <source>
        <dbReference type="SAM" id="MobiDB-lite"/>
    </source>
</evidence>